<protein>
    <submittedName>
        <fullName evidence="2">Uncharacterized protein</fullName>
    </submittedName>
</protein>
<evidence type="ECO:0000313" key="3">
    <source>
        <dbReference type="Proteomes" id="UP000638986"/>
    </source>
</evidence>
<feature type="compositionally biased region" description="Polar residues" evidence="1">
    <location>
        <begin position="14"/>
        <end position="23"/>
    </location>
</feature>
<dbReference type="Proteomes" id="UP000638986">
    <property type="component" value="Unassembled WGS sequence"/>
</dbReference>
<dbReference type="EMBL" id="JADTXM010000029">
    <property type="protein sequence ID" value="MBH3441819.1"/>
    <property type="molecule type" value="Genomic_DNA"/>
</dbReference>
<comment type="caution">
    <text evidence="2">The sequence shown here is derived from an EMBL/GenBank/DDBJ whole genome shotgun (WGS) entry which is preliminary data.</text>
</comment>
<gene>
    <name evidence="2" type="ORF">I5Q09_24375</name>
</gene>
<dbReference type="RefSeq" id="WP_197873536.1">
    <property type="nucleotide sequence ID" value="NZ_JADTXM010000029.1"/>
</dbReference>
<accession>A0ABS0MYQ7</accession>
<reference evidence="2 3" key="1">
    <citation type="submission" date="2020-11" db="EMBL/GenBank/DDBJ databases">
        <title>Enhanced detection system for hospital associated transmission using whole genome sequencing surveillance.</title>
        <authorList>
            <person name="Harrison L.H."/>
            <person name="Van Tyne D."/>
            <person name="Marsh J.W."/>
            <person name="Griffith M.P."/>
            <person name="Snyder D.J."/>
            <person name="Cooper V.S."/>
            <person name="Mustapha M."/>
        </authorList>
    </citation>
    <scope>NUCLEOTIDE SEQUENCE [LARGE SCALE GENOMIC DNA]</scope>
    <source>
        <strain evidence="2 3">PSB00013</strain>
    </source>
</reference>
<sequence length="186" mass="19341">MANVTLYTWDESGTYSGSTSVSPDGSIPARSTPVAPPKISTGKLAYWTGLGWSLIDKAAVSADEGKLEAARTAAFAALNADYSKAVAALTATYPGAEVVSWTLQNDEAAAYKADPSAFTPFLTSLYEARKAGGIVETFAELVDKIQTKGAAYTAASATLTGRRHAAEKAIETSTDPASVSWSFALS</sequence>
<organism evidence="2 3">
    <name type="scientific">Pseudomonas luteola</name>
    <dbReference type="NCBI Taxonomy" id="47886"/>
    <lineage>
        <taxon>Bacteria</taxon>
        <taxon>Pseudomonadati</taxon>
        <taxon>Pseudomonadota</taxon>
        <taxon>Gammaproteobacteria</taxon>
        <taxon>Pseudomonadales</taxon>
        <taxon>Pseudomonadaceae</taxon>
        <taxon>Pseudomonas</taxon>
    </lineage>
</organism>
<proteinExistence type="predicted"/>
<evidence type="ECO:0000256" key="1">
    <source>
        <dbReference type="SAM" id="MobiDB-lite"/>
    </source>
</evidence>
<name>A0ABS0MYQ7_PSELU</name>
<evidence type="ECO:0000313" key="2">
    <source>
        <dbReference type="EMBL" id="MBH3441819.1"/>
    </source>
</evidence>
<feature type="region of interest" description="Disordered" evidence="1">
    <location>
        <begin position="14"/>
        <end position="34"/>
    </location>
</feature>